<dbReference type="InterPro" id="IPR011600">
    <property type="entry name" value="Pept_C14_caspase"/>
</dbReference>
<dbReference type="PANTHER" id="PTHR22576">
    <property type="entry name" value="MUCOSA ASSOCIATED LYMPHOID TISSUE LYMPHOMA TRANSLOCATION PROTEIN 1/PARACASPASE"/>
    <property type="match status" value="1"/>
</dbReference>
<feature type="domain" description="Ig-like" evidence="2">
    <location>
        <begin position="112"/>
        <end position="204"/>
    </location>
</feature>
<dbReference type="InterPro" id="IPR001309">
    <property type="entry name" value="Pept_C14_p20"/>
</dbReference>
<evidence type="ECO:0000313" key="4">
    <source>
        <dbReference type="Proteomes" id="UP000050794"/>
    </source>
</evidence>
<dbReference type="SUPFAM" id="SSF52129">
    <property type="entry name" value="Caspase-like"/>
    <property type="match status" value="1"/>
</dbReference>
<dbReference type="GO" id="GO:0004197">
    <property type="term" value="F:cysteine-type endopeptidase activity"/>
    <property type="evidence" value="ECO:0007669"/>
    <property type="project" value="InterPro"/>
</dbReference>
<dbReference type="Proteomes" id="UP000050794">
    <property type="component" value="Unassembled WGS sequence"/>
</dbReference>
<dbReference type="PROSITE" id="PS50835">
    <property type="entry name" value="IG_LIKE"/>
    <property type="match status" value="1"/>
</dbReference>
<dbReference type="GO" id="GO:0006508">
    <property type="term" value="P:proteolysis"/>
    <property type="evidence" value="ECO:0007669"/>
    <property type="project" value="InterPro"/>
</dbReference>
<dbReference type="WBParaSite" id="TCNE_0000543101-mRNA-1">
    <property type="protein sequence ID" value="TCNE_0000543101-mRNA-1"/>
    <property type="gene ID" value="TCNE_0000543101"/>
</dbReference>
<dbReference type="Pfam" id="PF00656">
    <property type="entry name" value="Peptidase_C14"/>
    <property type="match status" value="1"/>
</dbReference>
<dbReference type="EMBL" id="UYWY01019355">
    <property type="protein sequence ID" value="VDM36553.1"/>
    <property type="molecule type" value="Genomic_DNA"/>
</dbReference>
<evidence type="ECO:0000313" key="5">
    <source>
        <dbReference type="WBParaSite" id="TCNE_0000543101-mRNA-1"/>
    </source>
</evidence>
<evidence type="ECO:0000259" key="1">
    <source>
        <dbReference type="PROSITE" id="PS50208"/>
    </source>
</evidence>
<dbReference type="PANTHER" id="PTHR22576:SF37">
    <property type="entry name" value="MUCOSA-ASSOCIATED LYMPHOID TISSUE LYMPHOMA TRANSLOCATION PROTEIN 1"/>
    <property type="match status" value="1"/>
</dbReference>
<sequence>MANSLRLSTNLAELPFNLHFQLASSLNGCDTWLKIIDDDARSVYRLSADELDRFSRERNPGSALLRHWGNRGQTVRDFLKRLQALSKIHGHCMDTPQLVLKRKFAALIWSRPQQVLVSPLGDEGLRLKLVCHAKGFPYPHFQWMEEDRDIEGETTDTLVVSRQASFYIVSHHAVIFVTLKCACSAKNVYKCRVWNEVEDGMDYSEFYRSNGKQFRSEMISDIVDLSAYNSDESGACDRCKQEQMARLQKLIDEGDQYATQSVVKVDLHQEDEQLVAADKVALIISNCNYEHLPDLITPHCDAETFAQSVQELKYKTVTLGDLNLEEMQFIVREYKKLLGNGVYAIFYFVGHGFEANGQCYLLPVDAPAEGYSPEHCLSMDWVLSIWQDHVPALNLILLDVCRKFLPCDMTAFVHYAQQFRTKVHINRNTIYGYATSGGVSAYEVRGENNGVFMKYLKNHLKSPVSVIEMLNRVFRDIDNDKKVCDVQVPELRSNLAHSRSLTDPLIYDGHTVSFEYHTIHWRCMHELPSPVNVEFKEQALRVTVWSDFVGHFTNKVYVFSSVGDIPTEENDEIDEDKPPSDWALSHLAHLKFDQNLETSNEKILTDSDEGVSLCLMLSNLQRANGEIKCCIELRHRDDDSTVVARADALLGHLLITKVFAQA</sequence>
<dbReference type="InterPro" id="IPR029030">
    <property type="entry name" value="Caspase-like_dom_sf"/>
</dbReference>
<reference evidence="3 4" key="2">
    <citation type="submission" date="2018-11" db="EMBL/GenBank/DDBJ databases">
        <authorList>
            <consortium name="Pathogen Informatics"/>
        </authorList>
    </citation>
    <scope>NUCLEOTIDE SEQUENCE [LARGE SCALE GENOMIC DNA]</scope>
</reference>
<dbReference type="AlphaFoldDB" id="A0A183UAB1"/>
<reference evidence="5" key="1">
    <citation type="submission" date="2016-06" db="UniProtKB">
        <authorList>
            <consortium name="WormBaseParasite"/>
        </authorList>
    </citation>
    <scope>IDENTIFICATION</scope>
</reference>
<accession>A0A183UAB1</accession>
<evidence type="ECO:0000259" key="2">
    <source>
        <dbReference type="PROSITE" id="PS50835"/>
    </source>
</evidence>
<dbReference type="InterPro" id="IPR013783">
    <property type="entry name" value="Ig-like_fold"/>
</dbReference>
<keyword evidence="4" id="KW-1185">Reference proteome</keyword>
<feature type="domain" description="Caspase family p20" evidence="1">
    <location>
        <begin position="277"/>
        <end position="402"/>
    </location>
</feature>
<proteinExistence type="predicted"/>
<gene>
    <name evidence="3" type="ORF">TCNE_LOCUS5431</name>
</gene>
<dbReference type="SUPFAM" id="SSF47986">
    <property type="entry name" value="DEATH domain"/>
    <property type="match status" value="1"/>
</dbReference>
<dbReference type="Gene3D" id="2.60.40.10">
    <property type="entry name" value="Immunoglobulins"/>
    <property type="match status" value="1"/>
</dbReference>
<dbReference type="PROSITE" id="PS50208">
    <property type="entry name" value="CASPASE_P20"/>
    <property type="match status" value="1"/>
</dbReference>
<dbReference type="InterPro" id="IPR011029">
    <property type="entry name" value="DEATH-like_dom_sf"/>
</dbReference>
<dbReference type="Gene3D" id="3.40.50.1460">
    <property type="match status" value="1"/>
</dbReference>
<dbReference type="InterPro" id="IPR036179">
    <property type="entry name" value="Ig-like_dom_sf"/>
</dbReference>
<dbReference type="InterPro" id="IPR052039">
    <property type="entry name" value="Caspase-related_regulators"/>
</dbReference>
<dbReference type="Gene3D" id="1.10.533.10">
    <property type="entry name" value="Death Domain, Fas"/>
    <property type="match status" value="1"/>
</dbReference>
<dbReference type="SUPFAM" id="SSF48726">
    <property type="entry name" value="Immunoglobulin"/>
    <property type="match status" value="1"/>
</dbReference>
<name>A0A183UAB1_TOXCA</name>
<organism evidence="4 5">
    <name type="scientific">Toxocara canis</name>
    <name type="common">Canine roundworm</name>
    <dbReference type="NCBI Taxonomy" id="6265"/>
    <lineage>
        <taxon>Eukaryota</taxon>
        <taxon>Metazoa</taxon>
        <taxon>Ecdysozoa</taxon>
        <taxon>Nematoda</taxon>
        <taxon>Chromadorea</taxon>
        <taxon>Rhabditida</taxon>
        <taxon>Spirurina</taxon>
        <taxon>Ascaridomorpha</taxon>
        <taxon>Ascaridoidea</taxon>
        <taxon>Toxocaridae</taxon>
        <taxon>Toxocara</taxon>
    </lineage>
</organism>
<evidence type="ECO:0000313" key="3">
    <source>
        <dbReference type="EMBL" id="VDM36553.1"/>
    </source>
</evidence>
<protein>
    <submittedName>
        <fullName evidence="5">Mucosa-associated lymphoid tissue lymphoma translocation protein 1</fullName>
    </submittedName>
</protein>
<dbReference type="InterPro" id="IPR007110">
    <property type="entry name" value="Ig-like_dom"/>
</dbReference>